<dbReference type="GO" id="GO:0030151">
    <property type="term" value="F:molybdenum ion binding"/>
    <property type="evidence" value="ECO:0007669"/>
    <property type="project" value="InterPro"/>
</dbReference>
<dbReference type="OrthoDB" id="9789048at2"/>
<evidence type="ECO:0000313" key="3">
    <source>
        <dbReference type="Proteomes" id="UP000185669"/>
    </source>
</evidence>
<dbReference type="Proteomes" id="UP000185669">
    <property type="component" value="Unassembled WGS sequence"/>
</dbReference>
<dbReference type="STRING" id="56779.SAMN05421834_11416"/>
<name>A0A1N6YCM2_9FIRM</name>
<dbReference type="InterPro" id="IPR052716">
    <property type="entry name" value="MOSC_domain"/>
</dbReference>
<reference evidence="3" key="1">
    <citation type="submission" date="2017-01" db="EMBL/GenBank/DDBJ databases">
        <authorList>
            <person name="Varghese N."/>
            <person name="Submissions S."/>
        </authorList>
    </citation>
    <scope>NUCLEOTIDE SEQUENCE [LARGE SCALE GENOMIC DNA]</scope>
    <source>
        <strain evidence="3">ATCC 700103</strain>
    </source>
</reference>
<proteinExistence type="predicted"/>
<evidence type="ECO:0000313" key="2">
    <source>
        <dbReference type="EMBL" id="SIR12328.1"/>
    </source>
</evidence>
<dbReference type="RefSeq" id="WP_076545325.1">
    <property type="nucleotide sequence ID" value="NZ_FTNC01000014.1"/>
</dbReference>
<dbReference type="InterPro" id="IPR005302">
    <property type="entry name" value="MoCF_Sase_C"/>
</dbReference>
<protein>
    <submittedName>
        <fullName evidence="2">MOSC domain-containing protein YiiM</fullName>
    </submittedName>
</protein>
<dbReference type="PROSITE" id="PS51340">
    <property type="entry name" value="MOSC"/>
    <property type="match status" value="1"/>
</dbReference>
<organism evidence="2 3">
    <name type="scientific">Halanaerobium kushneri</name>
    <dbReference type="NCBI Taxonomy" id="56779"/>
    <lineage>
        <taxon>Bacteria</taxon>
        <taxon>Bacillati</taxon>
        <taxon>Bacillota</taxon>
        <taxon>Clostridia</taxon>
        <taxon>Halanaerobiales</taxon>
        <taxon>Halanaerobiaceae</taxon>
        <taxon>Halanaerobium</taxon>
    </lineage>
</organism>
<dbReference type="GO" id="GO:0030170">
    <property type="term" value="F:pyridoxal phosphate binding"/>
    <property type="evidence" value="ECO:0007669"/>
    <property type="project" value="InterPro"/>
</dbReference>
<dbReference type="PANTHER" id="PTHR36930">
    <property type="entry name" value="METAL-SULFUR CLUSTER BIOSYNTHESIS PROTEINS YUAD-RELATED"/>
    <property type="match status" value="1"/>
</dbReference>
<gene>
    <name evidence="2" type="ORF">SAMN05421834_11416</name>
</gene>
<dbReference type="Gene3D" id="2.40.33.20">
    <property type="entry name" value="PK beta-barrel domain-like"/>
    <property type="match status" value="1"/>
</dbReference>
<dbReference type="InterPro" id="IPR011037">
    <property type="entry name" value="Pyrv_Knase-like_insert_dom_sf"/>
</dbReference>
<sequence>MEAKVKAVCLSKEKGTTKREIDKGELIANYGLKGDAHAGKWHRQLSLLDNSSIDKMRGQGFELKFGDFAENITTEGIENLFKLPVGQKIRINDEILLEITQIGKKCHHDCEIMQTIGDCVMPREGVFARVIKGGIIKPGDKIELLNN</sequence>
<dbReference type="EMBL" id="FTNC01000014">
    <property type="protein sequence ID" value="SIR12328.1"/>
    <property type="molecule type" value="Genomic_DNA"/>
</dbReference>
<accession>A0A1N6YCM2</accession>
<dbReference type="SUPFAM" id="SSF50800">
    <property type="entry name" value="PK beta-barrel domain-like"/>
    <property type="match status" value="1"/>
</dbReference>
<dbReference type="Pfam" id="PF03473">
    <property type="entry name" value="MOSC"/>
    <property type="match status" value="1"/>
</dbReference>
<keyword evidence="3" id="KW-1185">Reference proteome</keyword>
<feature type="domain" description="MOSC" evidence="1">
    <location>
        <begin position="19"/>
        <end position="145"/>
    </location>
</feature>
<dbReference type="AlphaFoldDB" id="A0A1N6YCM2"/>
<dbReference type="GO" id="GO:0003824">
    <property type="term" value="F:catalytic activity"/>
    <property type="evidence" value="ECO:0007669"/>
    <property type="project" value="InterPro"/>
</dbReference>
<evidence type="ECO:0000259" key="1">
    <source>
        <dbReference type="PROSITE" id="PS51340"/>
    </source>
</evidence>
<dbReference type="PANTHER" id="PTHR36930:SF1">
    <property type="entry name" value="MOSC DOMAIN-CONTAINING PROTEIN"/>
    <property type="match status" value="1"/>
</dbReference>